<protein>
    <recommendedName>
        <fullName evidence="1">Lipid/polyisoprenoid-binding YceI-like domain-containing protein</fullName>
    </recommendedName>
</protein>
<dbReference type="SMART" id="SM00867">
    <property type="entry name" value="YceI"/>
    <property type="match status" value="1"/>
</dbReference>
<gene>
    <name evidence="2" type="ORF">DJFAAGMI_01350</name>
</gene>
<dbReference type="InterPro" id="IPR036761">
    <property type="entry name" value="TTHA0802/YceI-like_sf"/>
</dbReference>
<proteinExistence type="predicted"/>
<dbReference type="PROSITE" id="PS51257">
    <property type="entry name" value="PROKAR_LIPOPROTEIN"/>
    <property type="match status" value="1"/>
</dbReference>
<dbReference type="Proteomes" id="UP001647436">
    <property type="component" value="Unassembled WGS sequence"/>
</dbReference>
<keyword evidence="3" id="KW-1185">Reference proteome</keyword>
<dbReference type="Pfam" id="PF04264">
    <property type="entry name" value="YceI"/>
    <property type="match status" value="1"/>
</dbReference>
<sequence>MRALRPLIAVLTALITLMTLVAGCSQPGLEKAQPASPQARPADFPAAFYEQATASGQEVLKVTSSRSLVSITVRRAGALASLGHDHVIASRQLQGYVAPQLGRADLYVALDGLSVDEPALRAGAGLDTQPSAADIEGTRTNMLSKVLQTQLHPFARVQVRTTPDADGEVMLAMALTVHGVTRSLRVPARIGREQGAIRISGALSIDQSDFGITPFSILGGAIQVRDRLDLSFDVRADPMKRESGS</sequence>
<name>A0ABS5LQ30_9BURK</name>
<dbReference type="InterPro" id="IPR007372">
    <property type="entry name" value="Lipid/polyisoprenoid-bd_YceI"/>
</dbReference>
<dbReference type="EMBL" id="JAANES010000001">
    <property type="protein sequence ID" value="MBS3018618.1"/>
    <property type="molecule type" value="Genomic_DNA"/>
</dbReference>
<feature type="domain" description="Lipid/polyisoprenoid-binding YceI-like" evidence="1">
    <location>
        <begin position="59"/>
        <end position="237"/>
    </location>
</feature>
<evidence type="ECO:0000313" key="2">
    <source>
        <dbReference type="EMBL" id="MBS3018618.1"/>
    </source>
</evidence>
<reference evidence="2 3" key="1">
    <citation type="submission" date="2020-03" db="EMBL/GenBank/DDBJ databases">
        <title>The role of nitrogen metabolism on polyethylene biodegradation.</title>
        <authorList>
            <person name="Peixoto J."/>
            <person name="Vizzotto C.S."/>
            <person name="Ramos A."/>
            <person name="Alves G."/>
            <person name="Steindorff A."/>
            <person name="Kruger R."/>
        </authorList>
    </citation>
    <scope>NUCLEOTIDE SEQUENCE [LARGE SCALE GENOMIC DNA]</scope>
    <source>
        <strain evidence="2 3">PE63</strain>
    </source>
</reference>
<evidence type="ECO:0000259" key="1">
    <source>
        <dbReference type="SMART" id="SM00867"/>
    </source>
</evidence>
<dbReference type="Gene3D" id="2.40.128.110">
    <property type="entry name" value="Lipid/polyisoprenoid-binding, YceI-like"/>
    <property type="match status" value="1"/>
</dbReference>
<organism evidence="2 3">
    <name type="scientific">Comamonas brasiliensis</name>
    <dbReference type="NCBI Taxonomy" id="1812482"/>
    <lineage>
        <taxon>Bacteria</taxon>
        <taxon>Pseudomonadati</taxon>
        <taxon>Pseudomonadota</taxon>
        <taxon>Betaproteobacteria</taxon>
        <taxon>Burkholderiales</taxon>
        <taxon>Comamonadaceae</taxon>
        <taxon>Comamonas</taxon>
    </lineage>
</organism>
<evidence type="ECO:0000313" key="3">
    <source>
        <dbReference type="Proteomes" id="UP001647436"/>
    </source>
</evidence>
<accession>A0ABS5LQ30</accession>
<dbReference type="SUPFAM" id="SSF101874">
    <property type="entry name" value="YceI-like"/>
    <property type="match status" value="1"/>
</dbReference>
<comment type="caution">
    <text evidence="2">The sequence shown here is derived from an EMBL/GenBank/DDBJ whole genome shotgun (WGS) entry which is preliminary data.</text>
</comment>